<evidence type="ECO:0000313" key="6">
    <source>
        <dbReference type="EMBL" id="OGI83159.1"/>
    </source>
</evidence>
<evidence type="ECO:0000256" key="2">
    <source>
        <dbReference type="ARBA" id="ARBA00022840"/>
    </source>
</evidence>
<feature type="coiled-coil region" evidence="3">
    <location>
        <begin position="114"/>
        <end position="178"/>
    </location>
</feature>
<dbReference type="GO" id="GO:0000027">
    <property type="term" value="P:ribosomal large subunit assembly"/>
    <property type="evidence" value="ECO:0007669"/>
    <property type="project" value="TreeGrafter"/>
</dbReference>
<dbReference type="Proteomes" id="UP000178184">
    <property type="component" value="Unassembled WGS sequence"/>
</dbReference>
<evidence type="ECO:0000256" key="1">
    <source>
        <dbReference type="ARBA" id="ARBA00022741"/>
    </source>
</evidence>
<dbReference type="GO" id="GO:0016887">
    <property type="term" value="F:ATP hydrolysis activity"/>
    <property type="evidence" value="ECO:0007669"/>
    <property type="project" value="InterPro"/>
</dbReference>
<evidence type="ECO:0000256" key="3">
    <source>
        <dbReference type="SAM" id="Coils"/>
    </source>
</evidence>
<feature type="region of interest" description="Disordered" evidence="4">
    <location>
        <begin position="554"/>
        <end position="577"/>
    </location>
</feature>
<dbReference type="GO" id="GO:0005524">
    <property type="term" value="F:ATP binding"/>
    <property type="evidence" value="ECO:0007669"/>
    <property type="project" value="UniProtKB-KW"/>
</dbReference>
<evidence type="ECO:0000256" key="4">
    <source>
        <dbReference type="SAM" id="MobiDB-lite"/>
    </source>
</evidence>
<sequence>MKEMEEFNDKTLKQVAKERQDLYREYKDETKDELGVGRSYTTDRANNGKLDGISDYDLFNFDVENLCKDDDIQSKNKIKELENKLKLTFSGLTKKEKIDYIKADEKIDNIGTHKNEYKQNYENVKNTVLNFEKKLKNIRQNRFSLIKNKGIENRDIKLKSLHNLENEIQNRLNKLALNPETKSFTRMAELENYKKQIIENRFVLTNTPKENLIWLEEQIAKGNPILLYGATETGKSELVRFASKELYDGVDPETISCTPATTLYDIYSRTGLESGNTVDKKGSYTDAVLNGKILLMDEFNNLENSMRLSFKEKYNRKSGDTVDIPNFGKAVIKDGYAFIATANLKSDKHSERNELLQEEARVFATSNKEVKYQDDYELYDILLASFINTDNTTALSYDDAENVLPNLVKAIKKIQEGYTDTLDNKYGDMGKISKKQTTLGKLVLGAGNMLNLVSGYEAYKYKMSLPEYINQNFKTVVSFKEYPENDREYVAKIMRDFGFLMNIDESEIGLKPNTLDGFGAQIFNNKINQETLLLKELTEIDPFGKNKLKEDEELDGLLGQDEKNEETETKSFSGEKSISTKFGNEQINIDIEKRVNELSEQYKELIPNFNKNKFSKQCFEIFGRNKQNIERDIREVGFNNILFTPDNLPNSQDLNDKIVALNNDWNETYLGDNFKNAGSFGSVKEPVSGFGMVLYHNVQNLADNPILNATKNESILSLTNKTQTEIDQIILKNQELDFYITIDNKKVKTSGLTISEYLVLQNDYRKNNPGKNLDEDSWSWLMSYSVSRVVDAGWDPRSSDRRVRVNAFGASGVASVLGFRSSRRYK</sequence>
<proteinExistence type="predicted"/>
<dbReference type="PANTHER" id="PTHR48103">
    <property type="entry name" value="MIDASIN-RELATED"/>
    <property type="match status" value="1"/>
</dbReference>
<dbReference type="GO" id="GO:0030687">
    <property type="term" value="C:preribosome, large subunit precursor"/>
    <property type="evidence" value="ECO:0007669"/>
    <property type="project" value="TreeGrafter"/>
</dbReference>
<reference evidence="6 7" key="1">
    <citation type="journal article" date="2016" name="Nat. Commun.">
        <title>Thousands of microbial genomes shed light on interconnected biogeochemical processes in an aquifer system.</title>
        <authorList>
            <person name="Anantharaman K."/>
            <person name="Brown C.T."/>
            <person name="Hug L.A."/>
            <person name="Sharon I."/>
            <person name="Castelle C.J."/>
            <person name="Probst A.J."/>
            <person name="Thomas B.C."/>
            <person name="Singh A."/>
            <person name="Wilkins M.J."/>
            <person name="Karaoz U."/>
            <person name="Brodie E.L."/>
            <person name="Williams K.H."/>
            <person name="Hubbard S.S."/>
            <person name="Banfield J.F."/>
        </authorList>
    </citation>
    <scope>NUCLEOTIDE SEQUENCE [LARGE SCALE GENOMIC DNA]</scope>
</reference>
<keyword evidence="3" id="KW-0175">Coiled coil</keyword>
<feature type="compositionally biased region" description="Basic and acidic residues" evidence="4">
    <location>
        <begin position="560"/>
        <end position="569"/>
    </location>
</feature>
<dbReference type="Gene3D" id="3.40.50.300">
    <property type="entry name" value="P-loop containing nucleotide triphosphate hydrolases"/>
    <property type="match status" value="1"/>
</dbReference>
<evidence type="ECO:0000259" key="5">
    <source>
        <dbReference type="Pfam" id="PF07728"/>
    </source>
</evidence>
<comment type="caution">
    <text evidence="6">The sequence shown here is derived from an EMBL/GenBank/DDBJ whole genome shotgun (WGS) entry which is preliminary data.</text>
</comment>
<gene>
    <name evidence="6" type="ORF">A2903_01790</name>
</gene>
<keyword evidence="1" id="KW-0547">Nucleotide-binding</keyword>
<organism evidence="6 7">
    <name type="scientific">Candidatus Nomurabacteria bacterium RIFCSPLOWO2_01_FULL_33_17</name>
    <dbReference type="NCBI Taxonomy" id="1801764"/>
    <lineage>
        <taxon>Bacteria</taxon>
        <taxon>Candidatus Nomuraibacteriota</taxon>
    </lineage>
</organism>
<accession>A0A1F6WMQ4</accession>
<dbReference type="PANTHER" id="PTHR48103:SF2">
    <property type="entry name" value="MIDASIN"/>
    <property type="match status" value="1"/>
</dbReference>
<dbReference type="AlphaFoldDB" id="A0A1F6WMQ4"/>
<dbReference type="Pfam" id="PF07728">
    <property type="entry name" value="AAA_5"/>
    <property type="match status" value="1"/>
</dbReference>
<evidence type="ECO:0000313" key="7">
    <source>
        <dbReference type="Proteomes" id="UP000178184"/>
    </source>
</evidence>
<dbReference type="SUPFAM" id="SSF52540">
    <property type="entry name" value="P-loop containing nucleoside triphosphate hydrolases"/>
    <property type="match status" value="1"/>
</dbReference>
<feature type="domain" description="ATPase dynein-related AAA" evidence="5">
    <location>
        <begin position="225"/>
        <end position="346"/>
    </location>
</feature>
<dbReference type="InterPro" id="IPR027417">
    <property type="entry name" value="P-loop_NTPase"/>
</dbReference>
<protein>
    <recommendedName>
        <fullName evidence="5">ATPase dynein-related AAA domain-containing protein</fullName>
    </recommendedName>
</protein>
<name>A0A1F6WMQ4_9BACT</name>
<dbReference type="STRING" id="1801764.A2903_01790"/>
<dbReference type="EMBL" id="MFUO01000035">
    <property type="protein sequence ID" value="OGI83159.1"/>
    <property type="molecule type" value="Genomic_DNA"/>
</dbReference>
<keyword evidence="2" id="KW-0067">ATP-binding</keyword>
<dbReference type="InterPro" id="IPR011704">
    <property type="entry name" value="ATPase_dyneun-rel_AAA"/>
</dbReference>